<dbReference type="EMBL" id="JQSG02000004">
    <property type="protein sequence ID" value="OBS08932.1"/>
    <property type="molecule type" value="Genomic_DNA"/>
</dbReference>
<dbReference type="CDD" id="cd18809">
    <property type="entry name" value="SF1_C_RecD"/>
    <property type="match status" value="1"/>
</dbReference>
<sequence length="65" mass="7296">MTRACAPVMHGYAMTAHKSQGSTFYCSIVDVRDLYGMARKSGAEDYHRALYVAVTRASDYVWLCI</sequence>
<dbReference type="Gene3D" id="3.40.50.300">
    <property type="entry name" value="P-loop containing nucleotide triphosphate hydrolases"/>
    <property type="match status" value="1"/>
</dbReference>
<dbReference type="InterPro" id="IPR027785">
    <property type="entry name" value="UvrD-like_helicase_C"/>
</dbReference>
<feature type="domain" description="UvrD-like helicase C-terminal" evidence="1">
    <location>
        <begin position="10"/>
        <end position="64"/>
    </location>
</feature>
<protein>
    <recommendedName>
        <fullName evidence="1">UvrD-like helicase C-terminal domain-containing protein</fullName>
    </recommendedName>
</protein>
<evidence type="ECO:0000313" key="3">
    <source>
        <dbReference type="Proteomes" id="UP000029273"/>
    </source>
</evidence>
<dbReference type="Proteomes" id="UP000029273">
    <property type="component" value="Unassembled WGS sequence"/>
</dbReference>
<dbReference type="InterPro" id="IPR027417">
    <property type="entry name" value="P-loop_NTPase"/>
</dbReference>
<accession>A0A1A6C2Y6</accession>
<keyword evidence="3" id="KW-1185">Reference proteome</keyword>
<organism evidence="2 3">
    <name type="scientific">Acidihalobacter prosperus</name>
    <dbReference type="NCBI Taxonomy" id="160660"/>
    <lineage>
        <taxon>Bacteria</taxon>
        <taxon>Pseudomonadati</taxon>
        <taxon>Pseudomonadota</taxon>
        <taxon>Gammaproteobacteria</taxon>
        <taxon>Chromatiales</taxon>
        <taxon>Ectothiorhodospiraceae</taxon>
        <taxon>Acidihalobacter</taxon>
    </lineage>
</organism>
<gene>
    <name evidence="2" type="ORF">Thpro_022049</name>
</gene>
<dbReference type="SUPFAM" id="SSF52540">
    <property type="entry name" value="P-loop containing nucleoside triphosphate hydrolases"/>
    <property type="match status" value="1"/>
</dbReference>
<name>A0A1A6C2Y6_9GAMM</name>
<comment type="caution">
    <text evidence="2">The sequence shown here is derived from an EMBL/GenBank/DDBJ whole genome shotgun (WGS) entry which is preliminary data.</text>
</comment>
<evidence type="ECO:0000259" key="1">
    <source>
        <dbReference type="Pfam" id="PF13538"/>
    </source>
</evidence>
<reference evidence="2 3" key="1">
    <citation type="journal article" date="2014" name="Genome Announc.">
        <title>Draft Genome Sequence of the Iron-Oxidizing, Acidophilic, and Halotolerant 'Thiobacillus prosperus' Type Strain DSM 5130.</title>
        <authorList>
            <person name="Ossandon F.J."/>
            <person name="Cardenas J.P."/>
            <person name="Corbett M."/>
            <person name="Quatrini R."/>
            <person name="Holmes D.S."/>
            <person name="Watkin E."/>
        </authorList>
    </citation>
    <scope>NUCLEOTIDE SEQUENCE [LARGE SCALE GENOMIC DNA]</scope>
    <source>
        <strain evidence="2 3">DSM 5130</strain>
    </source>
</reference>
<evidence type="ECO:0000313" key="2">
    <source>
        <dbReference type="EMBL" id="OBS08932.1"/>
    </source>
</evidence>
<proteinExistence type="predicted"/>
<dbReference type="Pfam" id="PF13538">
    <property type="entry name" value="UvrD_C_2"/>
    <property type="match status" value="1"/>
</dbReference>
<dbReference type="AlphaFoldDB" id="A0A1A6C2Y6"/>